<dbReference type="RefSeq" id="XP_031331460.1">
    <property type="nucleotide sequence ID" value="XM_031475600.1"/>
</dbReference>
<dbReference type="GeneID" id="116162069"/>
<name>A0A1Y1JX94_PHOPY</name>
<dbReference type="PANTHER" id="PTHR10742:SF398">
    <property type="entry name" value="AMINE OXIDASE DOMAIN-CONTAINING PROTEIN-RELATED"/>
    <property type="match status" value="1"/>
</dbReference>
<keyword evidence="1" id="KW-0812">Transmembrane</keyword>
<dbReference type="KEGG" id="ppyr:116162069"/>
<protein>
    <recommendedName>
        <fullName evidence="2">Amine oxidase domain-containing protein</fullName>
    </recommendedName>
</protein>
<evidence type="ECO:0000313" key="3">
    <source>
        <dbReference type="EMBL" id="JAV51636.1"/>
    </source>
</evidence>
<dbReference type="Gene3D" id="3.50.50.60">
    <property type="entry name" value="FAD/NAD(P)-binding domain"/>
    <property type="match status" value="1"/>
</dbReference>
<feature type="transmembrane region" description="Helical" evidence="1">
    <location>
        <begin position="12"/>
        <end position="29"/>
    </location>
</feature>
<dbReference type="SUPFAM" id="SSF51905">
    <property type="entry name" value="FAD/NAD(P)-binding domain"/>
    <property type="match status" value="1"/>
</dbReference>
<evidence type="ECO:0000256" key="1">
    <source>
        <dbReference type="SAM" id="Phobius"/>
    </source>
</evidence>
<dbReference type="Gene3D" id="3.90.660.10">
    <property type="match status" value="1"/>
</dbReference>
<keyword evidence="1" id="KW-0472">Membrane</keyword>
<dbReference type="KEGG" id="ppyr:116162071"/>
<dbReference type="InterPro" id="IPR050281">
    <property type="entry name" value="Flavin_monoamine_oxidase"/>
</dbReference>
<dbReference type="PANTHER" id="PTHR10742">
    <property type="entry name" value="FLAVIN MONOAMINE OXIDASE"/>
    <property type="match status" value="1"/>
</dbReference>
<feature type="domain" description="Amine oxidase" evidence="2">
    <location>
        <begin position="20"/>
        <end position="467"/>
    </location>
</feature>
<proteinExistence type="predicted"/>
<dbReference type="AlphaFoldDB" id="A0A1Y1JX94"/>
<organism evidence="3">
    <name type="scientific">Photinus pyralis</name>
    <name type="common">Common eastern firefly</name>
    <name type="synonym">Lampyris pyralis</name>
    <dbReference type="NCBI Taxonomy" id="7054"/>
    <lineage>
        <taxon>Eukaryota</taxon>
        <taxon>Metazoa</taxon>
        <taxon>Ecdysozoa</taxon>
        <taxon>Arthropoda</taxon>
        <taxon>Hexapoda</taxon>
        <taxon>Insecta</taxon>
        <taxon>Pterygota</taxon>
        <taxon>Neoptera</taxon>
        <taxon>Endopterygota</taxon>
        <taxon>Coleoptera</taxon>
        <taxon>Polyphaga</taxon>
        <taxon>Elateriformia</taxon>
        <taxon>Elateroidea</taxon>
        <taxon>Lampyridae</taxon>
        <taxon>Lampyrinae</taxon>
        <taxon>Photinus</taxon>
    </lineage>
</organism>
<dbReference type="EMBL" id="GEZM01102991">
    <property type="protein sequence ID" value="JAV51636.1"/>
    <property type="molecule type" value="Transcribed_RNA"/>
</dbReference>
<reference evidence="3" key="1">
    <citation type="journal article" date="2016" name="Sci. Rep.">
        <title>Molecular characterization of firefly nuptial gifts: a multi-omics approach sheds light on postcopulatory sexual selection.</title>
        <authorList>
            <person name="Al-Wathiqui N."/>
            <person name="Fallon T.R."/>
            <person name="South A."/>
            <person name="Weng J.K."/>
            <person name="Lewis S.M."/>
        </authorList>
    </citation>
    <scope>NUCLEOTIDE SEQUENCE</scope>
</reference>
<dbReference type="PRINTS" id="PR00419">
    <property type="entry name" value="ADXRDTASE"/>
</dbReference>
<dbReference type="GeneID" id="116162071"/>
<sequence length="471" mass="53293">MKGAIGNNSTKIVIIGAGAAGIAAASRLYRHGFANVKILEAGDRIGGRIHSVKFGESFVDLGAQWCHGEQNNLVYEMVKDLRLLTDDEHSPSLYHSRLKRVDWEFSTKLNQVFQQAFVGNNSEGRNMGDFLSERFRALIGRTWTGDKEQILAGECLDLLRRQIESYFAVFSWRQLSTRSEHKISAGNQHLGWNGLGYKTILDVLMKDAPIRDSVFLNKQVRKIALTPQSGALVGCADGARYNADHVIWTPSLGVLKRDYLSLFQPKLPERKIRSIQTLGFDAVAKIFIHFPRRWWNDDFQGVQFVWNAEDLQNSGRVFGEGPHQGSISWITKIYGILPVQRNPNLLLAWYCGEMVPEIERLPDRIIADGLMHTLERFVKRDYPNLTRPDKILRKNWYSDPHFRGTYSFETVESRKLGAPQSAVLSEPIVTNVGKPVLLFAGEATSSFYGALVNGAIETGFREADRIIKFYK</sequence>
<dbReference type="Pfam" id="PF01593">
    <property type="entry name" value="Amino_oxidase"/>
    <property type="match status" value="1"/>
</dbReference>
<dbReference type="InterPro" id="IPR036188">
    <property type="entry name" value="FAD/NAD-bd_sf"/>
</dbReference>
<keyword evidence="1" id="KW-1133">Transmembrane helix</keyword>
<dbReference type="SUPFAM" id="SSF54373">
    <property type="entry name" value="FAD-linked reductases, C-terminal domain"/>
    <property type="match status" value="1"/>
</dbReference>
<dbReference type="OrthoDB" id="5046242at2759"/>
<evidence type="ECO:0000259" key="2">
    <source>
        <dbReference type="Pfam" id="PF01593"/>
    </source>
</evidence>
<dbReference type="RefSeq" id="XP_031331458.1">
    <property type="nucleotide sequence ID" value="XM_031475598.1"/>
</dbReference>
<dbReference type="GO" id="GO:0046592">
    <property type="term" value="F:polyamine oxidase activity"/>
    <property type="evidence" value="ECO:0007669"/>
    <property type="project" value="TreeGrafter"/>
</dbReference>
<accession>A0A1Y1JX94</accession>
<dbReference type="InterPro" id="IPR002937">
    <property type="entry name" value="Amino_oxidase"/>
</dbReference>